<evidence type="ECO:0000313" key="2">
    <source>
        <dbReference type="EMBL" id="KAF0890613.1"/>
    </source>
</evidence>
<comment type="caution">
    <text evidence="2">The sequence shown here is derived from an EMBL/GenBank/DDBJ whole genome shotgun (WGS) entry which is preliminary data.</text>
</comment>
<proteinExistence type="predicted"/>
<keyword evidence="3" id="KW-1185">Reference proteome</keyword>
<name>A0A6G1BT50_9ORYZ</name>
<accession>A0A6G1BT50</accession>
<feature type="region of interest" description="Disordered" evidence="1">
    <location>
        <begin position="1"/>
        <end position="31"/>
    </location>
</feature>
<organism evidence="2 3">
    <name type="scientific">Oryza meyeriana var. granulata</name>
    <dbReference type="NCBI Taxonomy" id="110450"/>
    <lineage>
        <taxon>Eukaryota</taxon>
        <taxon>Viridiplantae</taxon>
        <taxon>Streptophyta</taxon>
        <taxon>Embryophyta</taxon>
        <taxon>Tracheophyta</taxon>
        <taxon>Spermatophyta</taxon>
        <taxon>Magnoliopsida</taxon>
        <taxon>Liliopsida</taxon>
        <taxon>Poales</taxon>
        <taxon>Poaceae</taxon>
        <taxon>BOP clade</taxon>
        <taxon>Oryzoideae</taxon>
        <taxon>Oryzeae</taxon>
        <taxon>Oryzinae</taxon>
        <taxon>Oryza</taxon>
        <taxon>Oryza meyeriana</taxon>
    </lineage>
</organism>
<feature type="compositionally biased region" description="Polar residues" evidence="1">
    <location>
        <begin position="1"/>
        <end position="22"/>
    </location>
</feature>
<reference evidence="2 3" key="1">
    <citation type="submission" date="2019-11" db="EMBL/GenBank/DDBJ databases">
        <title>Whole genome sequence of Oryza granulata.</title>
        <authorList>
            <person name="Li W."/>
        </authorList>
    </citation>
    <scope>NUCLEOTIDE SEQUENCE [LARGE SCALE GENOMIC DNA]</scope>
    <source>
        <strain evidence="3">cv. Menghai</strain>
        <tissue evidence="2">Leaf</tissue>
    </source>
</reference>
<sequence length="59" mass="6336">MVSKQLHTNPISFAAYPSNSNGERPASGAEPTLAQLLAMQNRLFERMVASNESIGVAMT</sequence>
<dbReference type="EMBL" id="SPHZ02000011">
    <property type="protein sequence ID" value="KAF0890613.1"/>
    <property type="molecule type" value="Genomic_DNA"/>
</dbReference>
<evidence type="ECO:0000256" key="1">
    <source>
        <dbReference type="SAM" id="MobiDB-lite"/>
    </source>
</evidence>
<dbReference type="AlphaFoldDB" id="A0A6G1BT50"/>
<dbReference type="Proteomes" id="UP000479710">
    <property type="component" value="Unassembled WGS sequence"/>
</dbReference>
<evidence type="ECO:0000313" key="3">
    <source>
        <dbReference type="Proteomes" id="UP000479710"/>
    </source>
</evidence>
<protein>
    <submittedName>
        <fullName evidence="2">Uncharacterized protein</fullName>
    </submittedName>
</protein>
<gene>
    <name evidence="2" type="ORF">E2562_003809</name>
</gene>